<dbReference type="RefSeq" id="WP_386193526.1">
    <property type="nucleotide sequence ID" value="NZ_JBHSBC010000032.1"/>
</dbReference>
<dbReference type="EC" id="1.-.-.-" evidence="2"/>
<keyword evidence="2" id="KW-0503">Monooxygenase</keyword>
<gene>
    <name evidence="2" type="ORF">ACFOYY_28110</name>
</gene>
<dbReference type="InterPro" id="IPR011008">
    <property type="entry name" value="Dimeric_a/b-barrel"/>
</dbReference>
<accession>A0ABV8F5T9</accession>
<reference evidence="3" key="1">
    <citation type="journal article" date="2019" name="Int. J. Syst. Evol. Microbiol.">
        <title>The Global Catalogue of Microorganisms (GCM) 10K type strain sequencing project: providing services to taxonomists for standard genome sequencing and annotation.</title>
        <authorList>
            <consortium name="The Broad Institute Genomics Platform"/>
            <consortium name="The Broad Institute Genome Sequencing Center for Infectious Disease"/>
            <person name="Wu L."/>
            <person name="Ma J."/>
        </authorList>
    </citation>
    <scope>NUCLEOTIDE SEQUENCE [LARGE SCALE GENOMIC DNA]</scope>
    <source>
        <strain evidence="3">TBRC 7912</strain>
    </source>
</reference>
<name>A0ABV8F5T9_9ACTN</name>
<dbReference type="GO" id="GO:0004497">
    <property type="term" value="F:monooxygenase activity"/>
    <property type="evidence" value="ECO:0007669"/>
    <property type="project" value="UniProtKB-KW"/>
</dbReference>
<organism evidence="2 3">
    <name type="scientific">Streptosporangium jomthongense</name>
    <dbReference type="NCBI Taxonomy" id="1193683"/>
    <lineage>
        <taxon>Bacteria</taxon>
        <taxon>Bacillati</taxon>
        <taxon>Actinomycetota</taxon>
        <taxon>Actinomycetes</taxon>
        <taxon>Streptosporangiales</taxon>
        <taxon>Streptosporangiaceae</taxon>
        <taxon>Streptosporangium</taxon>
    </lineage>
</organism>
<keyword evidence="2" id="KW-0560">Oxidoreductase</keyword>
<dbReference type="Proteomes" id="UP001595698">
    <property type="component" value="Unassembled WGS sequence"/>
</dbReference>
<keyword evidence="3" id="KW-1185">Reference proteome</keyword>
<proteinExistence type="predicted"/>
<dbReference type="InterPro" id="IPR007138">
    <property type="entry name" value="ABM_dom"/>
</dbReference>
<dbReference type="SUPFAM" id="SSF54909">
    <property type="entry name" value="Dimeric alpha+beta barrel"/>
    <property type="match status" value="1"/>
</dbReference>
<protein>
    <submittedName>
        <fullName evidence="2">Quinol monooxygenase</fullName>
        <ecNumber evidence="2">1.-.-.-</ecNumber>
    </submittedName>
</protein>
<evidence type="ECO:0000259" key="1">
    <source>
        <dbReference type="Pfam" id="PF03992"/>
    </source>
</evidence>
<feature type="domain" description="ABM" evidence="1">
    <location>
        <begin position="6"/>
        <end position="57"/>
    </location>
</feature>
<evidence type="ECO:0000313" key="3">
    <source>
        <dbReference type="Proteomes" id="UP001595698"/>
    </source>
</evidence>
<comment type="caution">
    <text evidence="2">The sequence shown here is derived from an EMBL/GenBank/DDBJ whole genome shotgun (WGS) entry which is preliminary data.</text>
</comment>
<dbReference type="Pfam" id="PF03992">
    <property type="entry name" value="ABM"/>
    <property type="match status" value="1"/>
</dbReference>
<dbReference type="EMBL" id="JBHSBC010000032">
    <property type="protein sequence ID" value="MFC3984027.1"/>
    <property type="molecule type" value="Genomic_DNA"/>
</dbReference>
<dbReference type="Gene3D" id="3.30.70.100">
    <property type="match status" value="1"/>
</dbReference>
<sequence length="80" mass="9350">MTARTVAKVRESEPDTLIYTTHTVEGRPLRRIFHEPYRDRAAFEAHRELEHVKRFTARCDDLSVSFEVDFLNLRESGTTA</sequence>
<evidence type="ECO:0000313" key="2">
    <source>
        <dbReference type="EMBL" id="MFC3984027.1"/>
    </source>
</evidence>